<feature type="non-terminal residue" evidence="1">
    <location>
        <position position="46"/>
    </location>
</feature>
<dbReference type="EMBL" id="BGPR01103550">
    <property type="protein sequence ID" value="GBM66760.1"/>
    <property type="molecule type" value="Genomic_DNA"/>
</dbReference>
<sequence length="46" mass="4641">MKELAAAATPASCLTTNYGAFICLIDGAGTNKSSVQIGLCPAPRTL</sequence>
<reference evidence="1 2" key="1">
    <citation type="journal article" date="2019" name="Sci. Rep.">
        <title>Orb-weaving spider Araneus ventricosus genome elucidates the spidroin gene catalogue.</title>
        <authorList>
            <person name="Kono N."/>
            <person name="Nakamura H."/>
            <person name="Ohtoshi R."/>
            <person name="Moran D.A.P."/>
            <person name="Shinohara A."/>
            <person name="Yoshida Y."/>
            <person name="Fujiwara M."/>
            <person name="Mori M."/>
            <person name="Tomita M."/>
            <person name="Arakawa K."/>
        </authorList>
    </citation>
    <scope>NUCLEOTIDE SEQUENCE [LARGE SCALE GENOMIC DNA]</scope>
</reference>
<proteinExistence type="predicted"/>
<keyword evidence="2" id="KW-1185">Reference proteome</keyword>
<evidence type="ECO:0000313" key="1">
    <source>
        <dbReference type="EMBL" id="GBM66760.1"/>
    </source>
</evidence>
<accession>A0A4Y2HNH1</accession>
<comment type="caution">
    <text evidence="1">The sequence shown here is derived from an EMBL/GenBank/DDBJ whole genome shotgun (WGS) entry which is preliminary data.</text>
</comment>
<evidence type="ECO:0000313" key="2">
    <source>
        <dbReference type="Proteomes" id="UP000499080"/>
    </source>
</evidence>
<gene>
    <name evidence="1" type="ORF">AVEN_257914_1</name>
</gene>
<dbReference type="Proteomes" id="UP000499080">
    <property type="component" value="Unassembled WGS sequence"/>
</dbReference>
<protein>
    <submittedName>
        <fullName evidence="1">Uncharacterized protein</fullName>
    </submittedName>
</protein>
<name>A0A4Y2HNH1_ARAVE</name>
<dbReference type="AlphaFoldDB" id="A0A4Y2HNH1"/>
<organism evidence="1 2">
    <name type="scientific">Araneus ventricosus</name>
    <name type="common">Orbweaver spider</name>
    <name type="synonym">Epeira ventricosa</name>
    <dbReference type="NCBI Taxonomy" id="182803"/>
    <lineage>
        <taxon>Eukaryota</taxon>
        <taxon>Metazoa</taxon>
        <taxon>Ecdysozoa</taxon>
        <taxon>Arthropoda</taxon>
        <taxon>Chelicerata</taxon>
        <taxon>Arachnida</taxon>
        <taxon>Araneae</taxon>
        <taxon>Araneomorphae</taxon>
        <taxon>Entelegynae</taxon>
        <taxon>Araneoidea</taxon>
        <taxon>Araneidae</taxon>
        <taxon>Araneus</taxon>
    </lineage>
</organism>